<dbReference type="EC" id="2.7.7.41" evidence="6 18"/>
<dbReference type="EMBL" id="CP064654">
    <property type="protein sequence ID" value="QPD00374.1"/>
    <property type="molecule type" value="Genomic_DNA"/>
</dbReference>
<evidence type="ECO:0000256" key="19">
    <source>
        <dbReference type="SAM" id="Phobius"/>
    </source>
</evidence>
<evidence type="ECO:0000256" key="18">
    <source>
        <dbReference type="RuleBase" id="RU003938"/>
    </source>
</evidence>
<feature type="transmembrane region" description="Helical" evidence="19">
    <location>
        <begin position="168"/>
        <end position="188"/>
    </location>
</feature>
<keyword evidence="12 18" id="KW-0548">Nucleotidyltransferase</keyword>
<keyword evidence="21" id="KW-1185">Reference proteome</keyword>
<dbReference type="KEGG" id="qso:IRL76_03815"/>
<comment type="pathway">
    <text evidence="3 18">Phospholipid metabolism; CDP-diacylglycerol biosynthesis; CDP-diacylglycerol from sn-glycerol 3-phosphate: step 3/3.</text>
</comment>
<protein>
    <recommendedName>
        <fullName evidence="7 18">Phosphatidate cytidylyltransferase</fullName>
        <ecNumber evidence="6 18">2.7.7.41</ecNumber>
    </recommendedName>
</protein>
<feature type="transmembrane region" description="Helical" evidence="19">
    <location>
        <begin position="91"/>
        <end position="110"/>
    </location>
</feature>
<evidence type="ECO:0000256" key="16">
    <source>
        <dbReference type="ARBA" id="ARBA00023209"/>
    </source>
</evidence>
<evidence type="ECO:0000256" key="13">
    <source>
        <dbReference type="ARBA" id="ARBA00022989"/>
    </source>
</evidence>
<evidence type="ECO:0000256" key="10">
    <source>
        <dbReference type="ARBA" id="ARBA00022679"/>
    </source>
</evidence>
<comment type="catalytic activity">
    <reaction evidence="1 18">
        <text>a 1,2-diacyl-sn-glycero-3-phosphate + CTP + H(+) = a CDP-1,2-diacyl-sn-glycerol + diphosphate</text>
        <dbReference type="Rhea" id="RHEA:16229"/>
        <dbReference type="ChEBI" id="CHEBI:15378"/>
        <dbReference type="ChEBI" id="CHEBI:33019"/>
        <dbReference type="ChEBI" id="CHEBI:37563"/>
        <dbReference type="ChEBI" id="CHEBI:58332"/>
        <dbReference type="ChEBI" id="CHEBI:58608"/>
        <dbReference type="EC" id="2.7.7.41"/>
    </reaction>
</comment>
<comment type="subcellular location">
    <subcellularLocation>
        <location evidence="2">Cell membrane</location>
        <topology evidence="2">Multi-pass membrane protein</topology>
    </subcellularLocation>
</comment>
<proteinExistence type="inferred from homology"/>
<evidence type="ECO:0000256" key="1">
    <source>
        <dbReference type="ARBA" id="ARBA00001698"/>
    </source>
</evidence>
<sequence>MAEPAAPARKNADLPVRIVSAVVMLGLAIGALKAGDPWLDIFIVAVVATTLFEFVMLVLKATASLPLRILGVAAGVAYVGIAGFMLTKMPVPMVVGVVGAVIFVDTFAYFTGRALGGPKIAPAISPSKTWAGLLGAVIGATLWVGGWVYVVAHAISGDKTLWFEPQEMLQILGIGLLVAVAAQAGDFFESWLKRKAGVKDSSNLIPGHGGFFDRTDGMIPVVILAGLLVRGIS</sequence>
<evidence type="ECO:0000313" key="20">
    <source>
        <dbReference type="EMBL" id="QPD00374.1"/>
    </source>
</evidence>
<keyword evidence="11 18" id="KW-0812">Transmembrane</keyword>
<dbReference type="UniPathway" id="UPA00557">
    <property type="reaction ID" value="UER00614"/>
</dbReference>
<keyword evidence="16" id="KW-0594">Phospholipid biosynthesis</keyword>
<dbReference type="PANTHER" id="PTHR46382:SF1">
    <property type="entry name" value="PHOSPHATIDATE CYTIDYLYLTRANSFERASE"/>
    <property type="match status" value="1"/>
</dbReference>
<name>A0A7S8F748_9SPHN</name>
<evidence type="ECO:0000256" key="5">
    <source>
        <dbReference type="ARBA" id="ARBA00010185"/>
    </source>
</evidence>
<keyword evidence="10 18" id="KW-0808">Transferase</keyword>
<keyword evidence="13 19" id="KW-1133">Transmembrane helix</keyword>
<feature type="transmembrane region" description="Helical" evidence="19">
    <location>
        <begin position="65"/>
        <end position="85"/>
    </location>
</feature>
<comment type="pathway">
    <text evidence="4">Lipid metabolism.</text>
</comment>
<evidence type="ECO:0000256" key="17">
    <source>
        <dbReference type="ARBA" id="ARBA00023264"/>
    </source>
</evidence>
<keyword evidence="14" id="KW-0443">Lipid metabolism</keyword>
<dbReference type="Proteomes" id="UP000594459">
    <property type="component" value="Chromosome"/>
</dbReference>
<dbReference type="InterPro" id="IPR000374">
    <property type="entry name" value="PC_trans"/>
</dbReference>
<feature type="transmembrane region" description="Helical" evidence="19">
    <location>
        <begin position="12"/>
        <end position="32"/>
    </location>
</feature>
<keyword evidence="8" id="KW-1003">Cell membrane</keyword>
<dbReference type="AlphaFoldDB" id="A0A7S8F748"/>
<evidence type="ECO:0000256" key="4">
    <source>
        <dbReference type="ARBA" id="ARBA00005189"/>
    </source>
</evidence>
<evidence type="ECO:0000256" key="15">
    <source>
        <dbReference type="ARBA" id="ARBA00023136"/>
    </source>
</evidence>
<comment type="similarity">
    <text evidence="5 18">Belongs to the CDS family.</text>
</comment>
<evidence type="ECO:0000256" key="7">
    <source>
        <dbReference type="ARBA" id="ARBA00019373"/>
    </source>
</evidence>
<evidence type="ECO:0000256" key="8">
    <source>
        <dbReference type="ARBA" id="ARBA00022475"/>
    </source>
</evidence>
<feature type="transmembrane region" description="Helical" evidence="19">
    <location>
        <begin position="38"/>
        <end position="58"/>
    </location>
</feature>
<keyword evidence="17" id="KW-1208">Phospholipid metabolism</keyword>
<evidence type="ECO:0000256" key="9">
    <source>
        <dbReference type="ARBA" id="ARBA00022516"/>
    </source>
</evidence>
<gene>
    <name evidence="20" type="ORF">IRL76_03815</name>
</gene>
<evidence type="ECO:0000313" key="21">
    <source>
        <dbReference type="Proteomes" id="UP000594459"/>
    </source>
</evidence>
<evidence type="ECO:0000256" key="12">
    <source>
        <dbReference type="ARBA" id="ARBA00022695"/>
    </source>
</evidence>
<evidence type="ECO:0000256" key="6">
    <source>
        <dbReference type="ARBA" id="ARBA00012487"/>
    </source>
</evidence>
<feature type="transmembrane region" description="Helical" evidence="19">
    <location>
        <begin position="131"/>
        <end position="156"/>
    </location>
</feature>
<evidence type="ECO:0000256" key="14">
    <source>
        <dbReference type="ARBA" id="ARBA00023098"/>
    </source>
</evidence>
<dbReference type="GO" id="GO:0005886">
    <property type="term" value="C:plasma membrane"/>
    <property type="evidence" value="ECO:0007669"/>
    <property type="project" value="UniProtKB-SubCell"/>
</dbReference>
<dbReference type="PANTHER" id="PTHR46382">
    <property type="entry name" value="PHOSPHATIDATE CYTIDYLYLTRANSFERASE"/>
    <property type="match status" value="1"/>
</dbReference>
<evidence type="ECO:0000256" key="3">
    <source>
        <dbReference type="ARBA" id="ARBA00005119"/>
    </source>
</evidence>
<dbReference type="GO" id="GO:0016024">
    <property type="term" value="P:CDP-diacylglycerol biosynthetic process"/>
    <property type="evidence" value="ECO:0007669"/>
    <property type="project" value="UniProtKB-UniPathway"/>
</dbReference>
<dbReference type="GO" id="GO:0004605">
    <property type="term" value="F:phosphatidate cytidylyltransferase activity"/>
    <property type="evidence" value="ECO:0007669"/>
    <property type="project" value="UniProtKB-EC"/>
</dbReference>
<evidence type="ECO:0000256" key="11">
    <source>
        <dbReference type="ARBA" id="ARBA00022692"/>
    </source>
</evidence>
<keyword evidence="15 19" id="KW-0472">Membrane</keyword>
<evidence type="ECO:0000256" key="2">
    <source>
        <dbReference type="ARBA" id="ARBA00004651"/>
    </source>
</evidence>
<accession>A0A7S8F748</accession>
<organism evidence="20 21">
    <name type="scientific">Qipengyuania soli</name>
    <dbReference type="NCBI Taxonomy" id="2782568"/>
    <lineage>
        <taxon>Bacteria</taxon>
        <taxon>Pseudomonadati</taxon>
        <taxon>Pseudomonadota</taxon>
        <taxon>Alphaproteobacteria</taxon>
        <taxon>Sphingomonadales</taxon>
        <taxon>Erythrobacteraceae</taxon>
        <taxon>Qipengyuania</taxon>
    </lineage>
</organism>
<keyword evidence="9" id="KW-0444">Lipid biosynthesis</keyword>
<dbReference type="Pfam" id="PF01148">
    <property type="entry name" value="CTP_transf_1"/>
    <property type="match status" value="1"/>
</dbReference>
<dbReference type="PROSITE" id="PS01315">
    <property type="entry name" value="CDS"/>
    <property type="match status" value="1"/>
</dbReference>
<reference evidence="20 21" key="1">
    <citation type="submission" date="2020-11" db="EMBL/GenBank/DDBJ databases">
        <title>The genome sequence of Erythrobacter sp. 6D36.</title>
        <authorList>
            <person name="Liu Y."/>
        </authorList>
    </citation>
    <scope>NUCLEOTIDE SEQUENCE [LARGE SCALE GENOMIC DNA]</scope>
    <source>
        <strain evidence="20 21">6D36</strain>
    </source>
</reference>